<sequence>MDRKKKKSFLIVGLGRFGTALCEKLANLGQNVIGIDSMPGPVMELSDKIAVAAQLDVTDESSLRKIGATQVDVAVVTIGEAVEHSILCTSLLVDMGVPVVVARASNKLHAKVLERVGAHKVISPEWDMGSRIGELLVYPWYSAFTRIDGGNFVLGKIQPLPEMIGRDMAQLKFSQKYKVIVILMEYEGMQHTPLPTRPFEKGDRMWVLGHVEEMDKLIDKSDVSGLIDMKEINLPGAPQ</sequence>
<dbReference type="EMBL" id="CP016757">
    <property type="protein sequence ID" value="ANZ45380.1"/>
    <property type="molecule type" value="Genomic_DNA"/>
</dbReference>
<evidence type="ECO:0000259" key="1">
    <source>
        <dbReference type="PROSITE" id="PS51201"/>
    </source>
</evidence>
<dbReference type="SUPFAM" id="SSF51735">
    <property type="entry name" value="NAD(P)-binding Rossmann-fold domains"/>
    <property type="match status" value="1"/>
</dbReference>
<dbReference type="KEGG" id="cpor:BED41_10095"/>
<dbReference type="AlphaFoldDB" id="A0A1B2I5Z0"/>
<dbReference type="STRING" id="1197717.BED41_10095"/>
<dbReference type="RefSeq" id="WP_066745568.1">
    <property type="nucleotide sequence ID" value="NZ_CALCLR010000062.1"/>
</dbReference>
<dbReference type="InterPro" id="IPR036291">
    <property type="entry name" value="NAD(P)-bd_dom_sf"/>
</dbReference>
<dbReference type="Pfam" id="PF02254">
    <property type="entry name" value="TrkA_N"/>
    <property type="match status" value="1"/>
</dbReference>
<dbReference type="InterPro" id="IPR003148">
    <property type="entry name" value="RCK_N"/>
</dbReference>
<reference evidence="2" key="1">
    <citation type="submission" date="2016-08" db="EMBL/GenBank/DDBJ databases">
        <title>Complete genome of Cloacibacillus porcorum.</title>
        <authorList>
            <person name="Looft T."/>
            <person name="Bayles D.O."/>
            <person name="Alt D.P."/>
        </authorList>
    </citation>
    <scope>NUCLEOTIDE SEQUENCE [LARGE SCALE GENOMIC DNA]</scope>
    <source>
        <strain evidence="2">CL-84</strain>
    </source>
</reference>
<organism evidence="2 3">
    <name type="scientific">Cloacibacillus porcorum</name>
    <dbReference type="NCBI Taxonomy" id="1197717"/>
    <lineage>
        <taxon>Bacteria</taxon>
        <taxon>Thermotogati</taxon>
        <taxon>Synergistota</taxon>
        <taxon>Synergistia</taxon>
        <taxon>Synergistales</taxon>
        <taxon>Synergistaceae</taxon>
        <taxon>Cloacibacillus</taxon>
    </lineage>
</organism>
<evidence type="ECO:0000313" key="2">
    <source>
        <dbReference type="EMBL" id="ANZ45380.1"/>
    </source>
</evidence>
<dbReference type="PROSITE" id="PS51201">
    <property type="entry name" value="RCK_N"/>
    <property type="match status" value="1"/>
</dbReference>
<keyword evidence="3" id="KW-1185">Reference proteome</keyword>
<protein>
    <submittedName>
        <fullName evidence="2">Potassium transporter KtrA</fullName>
    </submittedName>
</protein>
<accession>A0A1B2I5Z0</accession>
<dbReference type="PANTHER" id="PTHR43833:SF7">
    <property type="entry name" value="KTR SYSTEM POTASSIUM UPTAKE PROTEIN C"/>
    <property type="match status" value="1"/>
</dbReference>
<dbReference type="GO" id="GO:0006813">
    <property type="term" value="P:potassium ion transport"/>
    <property type="evidence" value="ECO:0007669"/>
    <property type="project" value="InterPro"/>
</dbReference>
<feature type="domain" description="RCK N-terminal" evidence="1">
    <location>
        <begin position="6"/>
        <end position="123"/>
    </location>
</feature>
<dbReference type="GeneID" id="83058199"/>
<name>A0A1B2I5Z0_9BACT</name>
<dbReference type="SUPFAM" id="SSF116726">
    <property type="entry name" value="TrkA C-terminal domain-like"/>
    <property type="match status" value="1"/>
</dbReference>
<dbReference type="OrthoDB" id="9776294at2"/>
<dbReference type="InterPro" id="IPR036721">
    <property type="entry name" value="RCK_C_sf"/>
</dbReference>
<dbReference type="PANTHER" id="PTHR43833">
    <property type="entry name" value="POTASSIUM CHANNEL PROTEIN 2-RELATED-RELATED"/>
    <property type="match status" value="1"/>
</dbReference>
<dbReference type="Gene3D" id="3.30.70.1450">
    <property type="entry name" value="Regulator of K+ conductance, C-terminal domain"/>
    <property type="match status" value="1"/>
</dbReference>
<dbReference type="InterPro" id="IPR050721">
    <property type="entry name" value="Trk_Ktr_HKT_K-transport"/>
</dbReference>
<dbReference type="Gene3D" id="3.40.50.720">
    <property type="entry name" value="NAD(P)-binding Rossmann-like Domain"/>
    <property type="match status" value="1"/>
</dbReference>
<evidence type="ECO:0000313" key="3">
    <source>
        <dbReference type="Proteomes" id="UP000093044"/>
    </source>
</evidence>
<dbReference type="Proteomes" id="UP000093044">
    <property type="component" value="Chromosome"/>
</dbReference>
<gene>
    <name evidence="2" type="ORF">BED41_10095</name>
</gene>
<proteinExistence type="predicted"/>